<evidence type="ECO:0000256" key="10">
    <source>
        <dbReference type="SAM" id="MobiDB-lite"/>
    </source>
</evidence>
<dbReference type="Gene3D" id="3.40.50.300">
    <property type="entry name" value="P-loop containing nucleotide triphosphate hydrolases"/>
    <property type="match status" value="1"/>
</dbReference>
<sequence>MGWESRQDRELGACPRESPSFHSRFTPLTITREPRGKHGAKDGAVGTGQGCASAGSGAAAATTALFEPGGDGQTPQVVVLVGAPGMGKTTMVRKVMVEWGEGTLHTQFDFVFCIDCKAITLPMEASVADLVSQCCPALQVPAGKILDDQKKILFIFDGFEALGFSLVQPEAELSSDPREVKPLELTLMSLLKKTVLPKASLLITMRPMALGSLRQCLKGKHYMEILGFSAARRKEYFHQYFENPRKADVAFRFVRGNEILYSLCVIPIMSWTICTILEQELCGKKNLLECSKATTGMTMFYLSQLLKHRGRDNPQVLQQFLLQLCSLAAEGIWKHKVLFEEKEIKDYGLDQPGLLPYFLNERIPRKGEDNGSVYAFTHLHLQEFFAALFYVLEDDGETVSSSGRLEKDVNKLLESYKSRKDLNVTVLFLFGLVSQKSMEYMDKTFGCRISPRAREELLEWLQGRHRGLSHPSQALKISEMDTFHFLFEMNEKSFAESALGHFTDLDLHDTKLTLYDQMALSFCIQHWAGLGSITLQGCFFHWQDPEAELDASVPCSGVSGAGGHPGALVVQRKEEMPCPIHLLCRALRHRDSALQVLRLQWCQLSESCCAELAALLAEHPGLAHLEVADSSLGDSGVRLLCEGLRTAGSRLRILRLRYTRITSASCEDLAAVLGTNTCLEELDLSFSEDLRDTGVELLCEGLQHCACPLQILRLGSCRLAGASCPALAARLLHGPRLTCLDLSDNELGAHGVLQLCQQLRHPACPLRSLGLSTDGFSQALLQELDALRALQPALKIGSLLEHDVPQPGAMARLPCNRGLLPGGQEGAPLLQETSPPLGKVLPTTRALPSPALGAESGAEPAPPAGHGEEILRHLRGGLRLLPSPFSPRCCWHRFCAFGSDK</sequence>
<dbReference type="SUPFAM" id="SSF52540">
    <property type="entry name" value="P-loop containing nucleoside triphosphate hydrolases"/>
    <property type="match status" value="1"/>
</dbReference>
<dbReference type="Pfam" id="PF17779">
    <property type="entry name" value="WHD_NOD2"/>
    <property type="match status" value="1"/>
</dbReference>
<reference evidence="12" key="3">
    <citation type="submission" date="2025-09" db="UniProtKB">
        <authorList>
            <consortium name="Ensembl"/>
        </authorList>
    </citation>
    <scope>IDENTIFICATION</scope>
</reference>
<keyword evidence="8" id="KW-0395">Inflammatory response</keyword>
<accession>A0A674GUZ0</accession>
<dbReference type="Ensembl" id="ENSTGUT00000044003.1">
    <property type="protein sequence ID" value="ENSTGUP00000026839.1"/>
    <property type="gene ID" value="ENSTGUG00000007810.2"/>
</dbReference>
<comment type="similarity">
    <text evidence="2">Belongs to the NLRP family.</text>
</comment>
<dbReference type="GO" id="GO:0006954">
    <property type="term" value="P:inflammatory response"/>
    <property type="evidence" value="ECO:0007669"/>
    <property type="project" value="UniProtKB-KW"/>
</dbReference>
<dbReference type="AlphaFoldDB" id="A0A674GUZ0"/>
<protein>
    <recommendedName>
        <fullName evidence="11">NACHT domain-containing protein</fullName>
    </recommendedName>
</protein>
<evidence type="ECO:0000259" key="11">
    <source>
        <dbReference type="PROSITE" id="PS50837"/>
    </source>
</evidence>
<evidence type="ECO:0000256" key="8">
    <source>
        <dbReference type="ARBA" id="ARBA00023198"/>
    </source>
</evidence>
<feature type="region of interest" description="Disordered" evidence="10">
    <location>
        <begin position="1"/>
        <end position="24"/>
    </location>
</feature>
<reference evidence="12 13" key="1">
    <citation type="journal article" date="2010" name="Nature">
        <title>The genome of a songbird.</title>
        <authorList>
            <person name="Warren W.C."/>
            <person name="Clayton D.F."/>
            <person name="Ellegren H."/>
            <person name="Arnold A.P."/>
            <person name="Hillier L.W."/>
            <person name="Kunstner A."/>
            <person name="Searle S."/>
            <person name="White S."/>
            <person name="Vilella A.J."/>
            <person name="Fairley S."/>
            <person name="Heger A."/>
            <person name="Kong L."/>
            <person name="Ponting C.P."/>
            <person name="Jarvis E.D."/>
            <person name="Mello C.V."/>
            <person name="Minx P."/>
            <person name="Lovell P."/>
            <person name="Velho T.A."/>
            <person name="Ferris M."/>
            <person name="Balakrishnan C.N."/>
            <person name="Sinha S."/>
            <person name="Blatti C."/>
            <person name="London S.E."/>
            <person name="Li Y."/>
            <person name="Lin Y.C."/>
            <person name="George J."/>
            <person name="Sweedler J."/>
            <person name="Southey B."/>
            <person name="Gunaratne P."/>
            <person name="Watson M."/>
            <person name="Nam K."/>
            <person name="Backstrom N."/>
            <person name="Smeds L."/>
            <person name="Nabholz B."/>
            <person name="Itoh Y."/>
            <person name="Whitney O."/>
            <person name="Pfenning A.R."/>
            <person name="Howard J."/>
            <person name="Volker M."/>
            <person name="Skinner B.M."/>
            <person name="Griffin D.K."/>
            <person name="Ye L."/>
            <person name="McLaren W.M."/>
            <person name="Flicek P."/>
            <person name="Quesada V."/>
            <person name="Velasco G."/>
            <person name="Lopez-Otin C."/>
            <person name="Puente X.S."/>
            <person name="Olender T."/>
            <person name="Lancet D."/>
            <person name="Smit A.F."/>
            <person name="Hubley R."/>
            <person name="Konkel M.K."/>
            <person name="Walker J.A."/>
            <person name="Batzer M.A."/>
            <person name="Gu W."/>
            <person name="Pollock D.D."/>
            <person name="Chen L."/>
            <person name="Cheng Z."/>
            <person name="Eichler E.E."/>
            <person name="Stapley J."/>
            <person name="Slate J."/>
            <person name="Ekblom R."/>
            <person name="Birkhead T."/>
            <person name="Burke T."/>
            <person name="Burt D."/>
            <person name="Scharff C."/>
            <person name="Adam I."/>
            <person name="Richard H."/>
            <person name="Sultan M."/>
            <person name="Soldatov A."/>
            <person name="Lehrach H."/>
            <person name="Edwards S.V."/>
            <person name="Yang S.P."/>
            <person name="Li X."/>
            <person name="Graves T."/>
            <person name="Fulton L."/>
            <person name="Nelson J."/>
            <person name="Chinwalla A."/>
            <person name="Hou S."/>
            <person name="Mardis E.R."/>
            <person name="Wilson R.K."/>
        </authorList>
    </citation>
    <scope>NUCLEOTIDE SEQUENCE [LARGE SCALE GENOMIC DNA]</scope>
</reference>
<keyword evidence="13" id="KW-1185">Reference proteome</keyword>
<organism evidence="12 13">
    <name type="scientific">Taeniopygia guttata</name>
    <name type="common">Zebra finch</name>
    <name type="synonym">Poephila guttata</name>
    <dbReference type="NCBI Taxonomy" id="59729"/>
    <lineage>
        <taxon>Eukaryota</taxon>
        <taxon>Metazoa</taxon>
        <taxon>Chordata</taxon>
        <taxon>Craniata</taxon>
        <taxon>Vertebrata</taxon>
        <taxon>Euteleostomi</taxon>
        <taxon>Archelosauria</taxon>
        <taxon>Archosauria</taxon>
        <taxon>Dinosauria</taxon>
        <taxon>Saurischia</taxon>
        <taxon>Theropoda</taxon>
        <taxon>Coelurosauria</taxon>
        <taxon>Aves</taxon>
        <taxon>Neognathae</taxon>
        <taxon>Neoaves</taxon>
        <taxon>Telluraves</taxon>
        <taxon>Australaves</taxon>
        <taxon>Passeriformes</taxon>
        <taxon>Passeroidea</taxon>
        <taxon>Estrildidae</taxon>
        <taxon>Estrildinae</taxon>
        <taxon>Taeniopygia</taxon>
    </lineage>
</organism>
<feature type="domain" description="NACHT" evidence="11">
    <location>
        <begin position="76"/>
        <end position="279"/>
    </location>
</feature>
<dbReference type="PROSITE" id="PS50837">
    <property type="entry name" value="NACHT"/>
    <property type="match status" value="1"/>
</dbReference>
<name>A0A674GUZ0_TAEGU</name>
<dbReference type="PANTHER" id="PTHR45690:SF19">
    <property type="entry name" value="NACHT, LRR AND PYD DOMAINS-CONTAINING PROTEIN 3"/>
    <property type="match status" value="1"/>
</dbReference>
<evidence type="ECO:0000256" key="4">
    <source>
        <dbReference type="ARBA" id="ARBA00022737"/>
    </source>
</evidence>
<dbReference type="InterPro" id="IPR041075">
    <property type="entry name" value="NOD1/2_WH"/>
</dbReference>
<evidence type="ECO:0000256" key="9">
    <source>
        <dbReference type="ARBA" id="ARBA00023233"/>
    </source>
</evidence>
<keyword evidence="5" id="KW-0547">Nucleotide-binding</keyword>
<evidence type="ECO:0000256" key="5">
    <source>
        <dbReference type="ARBA" id="ARBA00022741"/>
    </source>
</evidence>
<keyword evidence="7" id="KW-0832">Ubl conjugation</keyword>
<reference evidence="12" key="2">
    <citation type="submission" date="2025-08" db="UniProtKB">
        <authorList>
            <consortium name="Ensembl"/>
        </authorList>
    </citation>
    <scope>IDENTIFICATION</scope>
</reference>
<dbReference type="InParanoid" id="A0A674GUZ0"/>
<dbReference type="Pfam" id="PF13516">
    <property type="entry name" value="LRR_6"/>
    <property type="match status" value="2"/>
</dbReference>
<dbReference type="InterPro" id="IPR027417">
    <property type="entry name" value="P-loop_NTPase"/>
</dbReference>
<dbReference type="GO" id="GO:0005524">
    <property type="term" value="F:ATP binding"/>
    <property type="evidence" value="ECO:0007669"/>
    <property type="project" value="UniProtKB-KW"/>
</dbReference>
<dbReference type="OMA" id="VNSCLGE"/>
<evidence type="ECO:0000313" key="12">
    <source>
        <dbReference type="Ensembl" id="ENSTGUP00000026839.1"/>
    </source>
</evidence>
<dbReference type="InterPro" id="IPR001611">
    <property type="entry name" value="Leu-rich_rpt"/>
</dbReference>
<dbReference type="SUPFAM" id="SSF52047">
    <property type="entry name" value="RNI-like"/>
    <property type="match status" value="1"/>
</dbReference>
<feature type="region of interest" description="Disordered" evidence="10">
    <location>
        <begin position="845"/>
        <end position="868"/>
    </location>
</feature>
<keyword evidence="4" id="KW-0677">Repeat</keyword>
<dbReference type="GO" id="GO:0005829">
    <property type="term" value="C:cytosol"/>
    <property type="evidence" value="ECO:0007669"/>
    <property type="project" value="UniProtKB-SubCell"/>
</dbReference>
<evidence type="ECO:0000256" key="1">
    <source>
        <dbReference type="ARBA" id="ARBA00004110"/>
    </source>
</evidence>
<dbReference type="PANTHER" id="PTHR45690">
    <property type="entry name" value="NACHT, LRR AND PYD DOMAINS-CONTAINING PROTEIN 12"/>
    <property type="match status" value="1"/>
</dbReference>
<dbReference type="Pfam" id="PF05729">
    <property type="entry name" value="NACHT"/>
    <property type="match status" value="1"/>
</dbReference>
<evidence type="ECO:0000256" key="3">
    <source>
        <dbReference type="ARBA" id="ARBA00022490"/>
    </source>
</evidence>
<comment type="subcellular location">
    <subcellularLocation>
        <location evidence="1">Inflammasome</location>
    </subcellularLocation>
</comment>
<dbReference type="Gene3D" id="3.80.10.10">
    <property type="entry name" value="Ribonuclease Inhibitor"/>
    <property type="match status" value="2"/>
</dbReference>
<dbReference type="InterPro" id="IPR041267">
    <property type="entry name" value="NLRP_HD2"/>
</dbReference>
<feature type="compositionally biased region" description="Low complexity" evidence="10">
    <location>
        <begin position="850"/>
        <end position="859"/>
    </location>
</feature>
<keyword evidence="6" id="KW-0067">ATP-binding</keyword>
<feature type="compositionally biased region" description="Basic and acidic residues" evidence="10">
    <location>
        <begin position="1"/>
        <end position="11"/>
    </location>
</feature>
<evidence type="ECO:0000256" key="6">
    <source>
        <dbReference type="ARBA" id="ARBA00022840"/>
    </source>
</evidence>
<keyword evidence="9" id="KW-1271">Inflammasome</keyword>
<dbReference type="SMART" id="SM00368">
    <property type="entry name" value="LRR_RI"/>
    <property type="match status" value="6"/>
</dbReference>
<keyword evidence="3" id="KW-0963">Cytoplasm</keyword>
<evidence type="ECO:0000313" key="13">
    <source>
        <dbReference type="Proteomes" id="UP000007754"/>
    </source>
</evidence>
<dbReference type="InterPro" id="IPR032675">
    <property type="entry name" value="LRR_dom_sf"/>
</dbReference>
<dbReference type="InterPro" id="IPR050637">
    <property type="entry name" value="NLRP_innate_immun_reg"/>
</dbReference>
<proteinExistence type="inferred from homology"/>
<evidence type="ECO:0000256" key="7">
    <source>
        <dbReference type="ARBA" id="ARBA00022843"/>
    </source>
</evidence>
<dbReference type="GeneTree" id="ENSGT00940000159520"/>
<dbReference type="Pfam" id="PF17776">
    <property type="entry name" value="NLRC4_HD2"/>
    <property type="match status" value="1"/>
</dbReference>
<dbReference type="Proteomes" id="UP000007754">
    <property type="component" value="Chromosome 5"/>
</dbReference>
<evidence type="ECO:0000256" key="2">
    <source>
        <dbReference type="ARBA" id="ARBA00008665"/>
    </source>
</evidence>
<dbReference type="InterPro" id="IPR007111">
    <property type="entry name" value="NACHT_NTPase"/>
</dbReference>
<dbReference type="GO" id="GO:0045087">
    <property type="term" value="P:innate immune response"/>
    <property type="evidence" value="ECO:0007669"/>
    <property type="project" value="UniProtKB-KW"/>
</dbReference>